<protein>
    <submittedName>
        <fullName evidence="1">Uncharacterized protein</fullName>
    </submittedName>
</protein>
<accession>A0A820H7W7</accession>
<evidence type="ECO:0000313" key="2">
    <source>
        <dbReference type="Proteomes" id="UP000663874"/>
    </source>
</evidence>
<gene>
    <name evidence="1" type="ORF">FNK824_LOCUS40255</name>
</gene>
<feature type="non-terminal residue" evidence="1">
    <location>
        <position position="1"/>
    </location>
</feature>
<evidence type="ECO:0000313" key="1">
    <source>
        <dbReference type="EMBL" id="CAF4290599.1"/>
    </source>
</evidence>
<name>A0A820H7W7_9BILA</name>
<dbReference type="EMBL" id="CAJOBE010030819">
    <property type="protein sequence ID" value="CAF4290599.1"/>
    <property type="molecule type" value="Genomic_DNA"/>
</dbReference>
<reference evidence="1" key="1">
    <citation type="submission" date="2021-02" db="EMBL/GenBank/DDBJ databases">
        <authorList>
            <person name="Nowell W R."/>
        </authorList>
    </citation>
    <scope>NUCLEOTIDE SEQUENCE</scope>
</reference>
<proteinExistence type="predicted"/>
<dbReference type="AlphaFoldDB" id="A0A820H7W7"/>
<organism evidence="1 2">
    <name type="scientific">Rotaria sordida</name>
    <dbReference type="NCBI Taxonomy" id="392033"/>
    <lineage>
        <taxon>Eukaryota</taxon>
        <taxon>Metazoa</taxon>
        <taxon>Spiralia</taxon>
        <taxon>Gnathifera</taxon>
        <taxon>Rotifera</taxon>
        <taxon>Eurotatoria</taxon>
        <taxon>Bdelloidea</taxon>
        <taxon>Philodinida</taxon>
        <taxon>Philodinidae</taxon>
        <taxon>Rotaria</taxon>
    </lineage>
</organism>
<sequence length="34" mass="3980">QVYEGCESIIGKLCLKYNKQIKDLTSQFENTEQK</sequence>
<comment type="caution">
    <text evidence="1">The sequence shown here is derived from an EMBL/GenBank/DDBJ whole genome shotgun (WGS) entry which is preliminary data.</text>
</comment>
<dbReference type="Proteomes" id="UP000663874">
    <property type="component" value="Unassembled WGS sequence"/>
</dbReference>